<evidence type="ECO:0000313" key="2">
    <source>
        <dbReference type="EMBL" id="EGY27976.1"/>
    </source>
</evidence>
<sequence length="74" mass="8017">LSNAEGNKGIKVGKVEANSIAARFGLKENDIITEVNTEKRPNLEKLRKILDAAPPALALGIQRGESVIYLFISL</sequence>
<dbReference type="AlphaFoldDB" id="G2H203"/>
<dbReference type="Proteomes" id="UP000004116">
    <property type="component" value="Unassembled WGS sequence"/>
</dbReference>
<dbReference type="InterPro" id="IPR041489">
    <property type="entry name" value="PDZ_6"/>
</dbReference>
<keyword evidence="2" id="KW-0645">Protease</keyword>
<keyword evidence="2" id="KW-0378">Hydrolase</keyword>
<dbReference type="Pfam" id="PF17820">
    <property type="entry name" value="PDZ_6"/>
    <property type="match status" value="1"/>
</dbReference>
<dbReference type="InterPro" id="IPR001478">
    <property type="entry name" value="PDZ"/>
</dbReference>
<protein>
    <submittedName>
        <fullName evidence="2">Trypsin-like serine protease</fullName>
    </submittedName>
</protein>
<name>G2H203_9ENTR</name>
<dbReference type="SUPFAM" id="SSF50156">
    <property type="entry name" value="PDZ domain-like"/>
    <property type="match status" value="1"/>
</dbReference>
<evidence type="ECO:0000259" key="1">
    <source>
        <dbReference type="PROSITE" id="PS50106"/>
    </source>
</evidence>
<accession>G2H203</accession>
<evidence type="ECO:0000313" key="3">
    <source>
        <dbReference type="Proteomes" id="UP000004116"/>
    </source>
</evidence>
<dbReference type="EMBL" id="AGCA01000492">
    <property type="protein sequence ID" value="EGY27976.1"/>
    <property type="molecule type" value="Genomic_DNA"/>
</dbReference>
<dbReference type="InterPro" id="IPR036034">
    <property type="entry name" value="PDZ_sf"/>
</dbReference>
<gene>
    <name evidence="2" type="ORF">Rin_00021000</name>
</gene>
<dbReference type="RefSeq" id="WP_006707729.1">
    <property type="nucleotide sequence ID" value="NZ_AGCA01000492.1"/>
</dbReference>
<comment type="caution">
    <text evidence="2">The sequence shown here is derived from an EMBL/GenBank/DDBJ whole genome shotgun (WGS) entry which is preliminary data.</text>
</comment>
<dbReference type="Gene3D" id="2.30.42.10">
    <property type="match status" value="1"/>
</dbReference>
<dbReference type="GO" id="GO:0008233">
    <property type="term" value="F:peptidase activity"/>
    <property type="evidence" value="ECO:0007669"/>
    <property type="project" value="UniProtKB-KW"/>
</dbReference>
<feature type="non-terminal residue" evidence="2">
    <location>
        <position position="1"/>
    </location>
</feature>
<feature type="domain" description="PDZ" evidence="1">
    <location>
        <begin position="1"/>
        <end position="65"/>
    </location>
</feature>
<dbReference type="PROSITE" id="PS50106">
    <property type="entry name" value="PDZ"/>
    <property type="match status" value="1"/>
</dbReference>
<dbReference type="GO" id="GO:0006508">
    <property type="term" value="P:proteolysis"/>
    <property type="evidence" value="ECO:0007669"/>
    <property type="project" value="UniProtKB-KW"/>
</dbReference>
<keyword evidence="3" id="KW-1185">Reference proteome</keyword>
<proteinExistence type="predicted"/>
<organism evidence="2 3">
    <name type="scientific">Candidatus Regiella insecticola 5.15</name>
    <dbReference type="NCBI Taxonomy" id="1005043"/>
    <lineage>
        <taxon>Bacteria</taxon>
        <taxon>Pseudomonadati</taxon>
        <taxon>Pseudomonadota</taxon>
        <taxon>Gammaproteobacteria</taxon>
        <taxon>Enterobacterales</taxon>
        <taxon>Enterobacteriaceae</taxon>
        <taxon>aphid secondary symbionts</taxon>
        <taxon>Candidatus Regiella</taxon>
    </lineage>
</organism>
<reference evidence="2 3" key="1">
    <citation type="journal article" date="2012" name="Genome Res.">
        <title>Genomic basis of endosymbiont-conferred protection against an insect parasitoid.</title>
        <authorList>
            <person name="Hansen A.K."/>
            <person name="Vorburger C."/>
            <person name="Moran N.A."/>
        </authorList>
    </citation>
    <scope>NUCLEOTIDE SEQUENCE [LARGE SCALE GENOMIC DNA]</scope>
    <source>
        <strain evidence="3">R5.15</strain>
    </source>
</reference>